<feature type="domain" description="Baseplate wedge protein gp6-like N-terminal helical" evidence="1">
    <location>
        <begin position="2"/>
        <end position="62"/>
    </location>
</feature>
<feature type="non-terminal residue" evidence="2">
    <location>
        <position position="137"/>
    </location>
</feature>
<protein>
    <recommendedName>
        <fullName evidence="1">Baseplate wedge protein gp6-like N-terminal helical domain-containing protein</fullName>
    </recommendedName>
</protein>
<organism evidence="2">
    <name type="scientific">marine metagenome</name>
    <dbReference type="NCBI Taxonomy" id="408172"/>
    <lineage>
        <taxon>unclassified sequences</taxon>
        <taxon>metagenomes</taxon>
        <taxon>ecological metagenomes</taxon>
    </lineage>
</organism>
<gene>
    <name evidence="2" type="ORF">METZ01_LOCUS516770</name>
</gene>
<sequence>MRSNSNFTDFDFEGSNFSILIDTLAYNSYITAYNTNMAVNESFIDSATLRENVVSLARNIGYVPRSTKSSTATISFTVDVSSLDAPSVRLNAGLVALGAVQGGNYTFSIPENITVTPTSNGIASFNNISIFEGNYLT</sequence>
<evidence type="ECO:0000313" key="2">
    <source>
        <dbReference type="EMBL" id="SVE63916.1"/>
    </source>
</evidence>
<dbReference type="AlphaFoldDB" id="A0A383F477"/>
<reference evidence="2" key="1">
    <citation type="submission" date="2018-05" db="EMBL/GenBank/DDBJ databases">
        <authorList>
            <person name="Lanie J.A."/>
            <person name="Ng W.-L."/>
            <person name="Kazmierczak K.M."/>
            <person name="Andrzejewski T.M."/>
            <person name="Davidsen T.M."/>
            <person name="Wayne K.J."/>
            <person name="Tettelin H."/>
            <person name="Glass J.I."/>
            <person name="Rusch D."/>
            <person name="Podicherti R."/>
            <person name="Tsui H.-C.T."/>
            <person name="Winkler M.E."/>
        </authorList>
    </citation>
    <scope>NUCLEOTIDE SEQUENCE</scope>
</reference>
<evidence type="ECO:0000259" key="1">
    <source>
        <dbReference type="Pfam" id="PF21379"/>
    </source>
</evidence>
<name>A0A383F477_9ZZZZ</name>
<proteinExistence type="predicted"/>
<dbReference type="InterPro" id="IPR049026">
    <property type="entry name" value="Gp6-like_N"/>
</dbReference>
<dbReference type="EMBL" id="UINC01231402">
    <property type="protein sequence ID" value="SVE63916.1"/>
    <property type="molecule type" value="Genomic_DNA"/>
</dbReference>
<accession>A0A383F477</accession>
<dbReference type="Pfam" id="PF21379">
    <property type="entry name" value="Gp6-like_1st"/>
    <property type="match status" value="1"/>
</dbReference>